<organism evidence="11 12">
    <name type="scientific">Stylonychia lemnae</name>
    <name type="common">Ciliate</name>
    <dbReference type="NCBI Taxonomy" id="5949"/>
    <lineage>
        <taxon>Eukaryota</taxon>
        <taxon>Sar</taxon>
        <taxon>Alveolata</taxon>
        <taxon>Ciliophora</taxon>
        <taxon>Intramacronucleata</taxon>
        <taxon>Spirotrichea</taxon>
        <taxon>Stichotrichia</taxon>
        <taxon>Sporadotrichida</taxon>
        <taxon>Oxytrichidae</taxon>
        <taxon>Stylonychinae</taxon>
        <taxon>Stylonychia</taxon>
    </lineage>
</organism>
<dbReference type="FunCoup" id="A0A078B5U3">
    <property type="interactions" value="203"/>
</dbReference>
<sequence>MDESDPQTQVRSSEMIQDLEFTVELLKIYYDKAFPYDKMFDWLSYFKVSKKQNRLQSLEDGVDSEYFYNREFSFTLENDVYCRYLCFKNPTDLKDALVSRTPHKIDIGAIFNIPPKNHLITEKKVFIPLEKEMVFDIDMTDYDNVRTCCTGAKVCKKCWAYMACATQVINNVLTQDFGFSSLLWVFSGRRGIHCWIGDESARQMTNEMRSAVTEYLFLATGNEMGGGFDLGYPLHPMHQRAYKFLSKRFEQIVIIDQDLLAHEAHQKKFLKLLPQNVANELQSRMNRAQTSQEKWKLYKDTLDKLHASGKTASQKHDPIMIKLVFTYLYPRIDANVSKGINHLLKSPFCIHPKTGKVCVPFDPMTVDNFDIQNVTTLSKVINDIGNSKDGSIPCLKESLAVFQTFLNKLKADSQNELKKYKEKEQSTDF</sequence>
<dbReference type="InterPro" id="IPR002755">
    <property type="entry name" value="DNA_primase_S"/>
</dbReference>
<name>A0A078B5U3_STYLE</name>
<dbReference type="InterPro" id="IPR014052">
    <property type="entry name" value="DNA_primase_ssu_euk/arc"/>
</dbReference>
<dbReference type="PANTHER" id="PTHR10536">
    <property type="entry name" value="DNA PRIMASE SMALL SUBUNIT"/>
    <property type="match status" value="1"/>
</dbReference>
<keyword evidence="3 10" id="KW-0639">Primosome</keyword>
<dbReference type="Pfam" id="PF01896">
    <property type="entry name" value="DNA_primase_S"/>
    <property type="match status" value="1"/>
</dbReference>
<dbReference type="SUPFAM" id="SSF56747">
    <property type="entry name" value="Prim-pol domain"/>
    <property type="match status" value="1"/>
</dbReference>
<protein>
    <recommendedName>
        <fullName evidence="10">DNA primase</fullName>
        <ecNumber evidence="10">2.7.7.-</ecNumber>
    </recommendedName>
</protein>
<proteinExistence type="inferred from homology"/>
<evidence type="ECO:0000256" key="2">
    <source>
        <dbReference type="ARBA" id="ARBA00022478"/>
    </source>
</evidence>
<dbReference type="OMA" id="NVTRGFN"/>
<dbReference type="EC" id="2.7.7.-" evidence="10"/>
<keyword evidence="8" id="KW-0862">Zinc</keyword>
<evidence type="ECO:0000256" key="1">
    <source>
        <dbReference type="ARBA" id="ARBA00009762"/>
    </source>
</evidence>
<dbReference type="CDD" id="cd04860">
    <property type="entry name" value="AE_Prim_S"/>
    <property type="match status" value="1"/>
</dbReference>
<evidence type="ECO:0000256" key="6">
    <source>
        <dbReference type="ARBA" id="ARBA00022705"/>
    </source>
</evidence>
<keyword evidence="7" id="KW-0479">Metal-binding</keyword>
<dbReference type="EMBL" id="CCKQ01017884">
    <property type="protein sequence ID" value="CDW89799.1"/>
    <property type="molecule type" value="Genomic_DNA"/>
</dbReference>
<evidence type="ECO:0000256" key="9">
    <source>
        <dbReference type="ARBA" id="ARBA00023163"/>
    </source>
</evidence>
<evidence type="ECO:0000256" key="3">
    <source>
        <dbReference type="ARBA" id="ARBA00022515"/>
    </source>
</evidence>
<evidence type="ECO:0000313" key="11">
    <source>
        <dbReference type="EMBL" id="CDW89799.1"/>
    </source>
</evidence>
<dbReference type="Proteomes" id="UP000039865">
    <property type="component" value="Unassembled WGS sequence"/>
</dbReference>
<evidence type="ECO:0000256" key="10">
    <source>
        <dbReference type="RuleBase" id="RU003514"/>
    </source>
</evidence>
<dbReference type="GO" id="GO:0003899">
    <property type="term" value="F:DNA-directed RNA polymerase activity"/>
    <property type="evidence" value="ECO:0007669"/>
    <property type="project" value="InterPro"/>
</dbReference>
<gene>
    <name evidence="11" type="primary">Contig10274.g10960</name>
    <name evidence="11" type="ORF">STYLEM_18938</name>
</gene>
<dbReference type="GO" id="GO:0006269">
    <property type="term" value="P:DNA replication, synthesis of primer"/>
    <property type="evidence" value="ECO:0007669"/>
    <property type="project" value="UniProtKB-KW"/>
</dbReference>
<evidence type="ECO:0000313" key="12">
    <source>
        <dbReference type="Proteomes" id="UP000039865"/>
    </source>
</evidence>
<dbReference type="GO" id="GO:0046872">
    <property type="term" value="F:metal ion binding"/>
    <property type="evidence" value="ECO:0007669"/>
    <property type="project" value="UniProtKB-KW"/>
</dbReference>
<dbReference type="InParanoid" id="A0A078B5U3"/>
<keyword evidence="5" id="KW-0548">Nucleotidyltransferase</keyword>
<evidence type="ECO:0000256" key="5">
    <source>
        <dbReference type="ARBA" id="ARBA00022695"/>
    </source>
</evidence>
<dbReference type="NCBIfam" id="TIGR00335">
    <property type="entry name" value="primase_sml"/>
    <property type="match status" value="1"/>
</dbReference>
<dbReference type="OrthoDB" id="19606at2759"/>
<keyword evidence="6 10" id="KW-0235">DNA replication</keyword>
<evidence type="ECO:0000256" key="8">
    <source>
        <dbReference type="ARBA" id="ARBA00022833"/>
    </source>
</evidence>
<dbReference type="Gene3D" id="3.90.920.10">
    <property type="entry name" value="DNA primase, PRIM domain"/>
    <property type="match status" value="1"/>
</dbReference>
<dbReference type="AlphaFoldDB" id="A0A078B5U3"/>
<dbReference type="GO" id="GO:0005658">
    <property type="term" value="C:alpha DNA polymerase:primase complex"/>
    <property type="evidence" value="ECO:0007669"/>
    <property type="project" value="UniProtKB-ARBA"/>
</dbReference>
<keyword evidence="12" id="KW-1185">Reference proteome</keyword>
<dbReference type="FunFam" id="3.90.920.10:FF:000003">
    <property type="entry name" value="DNA primase"/>
    <property type="match status" value="1"/>
</dbReference>
<comment type="similarity">
    <text evidence="1 10">Belongs to the eukaryotic-type primase small subunit family.</text>
</comment>
<evidence type="ECO:0000256" key="4">
    <source>
        <dbReference type="ARBA" id="ARBA00022679"/>
    </source>
</evidence>
<reference evidence="11 12" key="1">
    <citation type="submission" date="2014-06" db="EMBL/GenBank/DDBJ databases">
        <authorList>
            <person name="Swart Estienne"/>
        </authorList>
    </citation>
    <scope>NUCLEOTIDE SEQUENCE [LARGE SCALE GENOMIC DNA]</scope>
    <source>
        <strain evidence="11 12">130c</strain>
    </source>
</reference>
<keyword evidence="4 10" id="KW-0808">Transferase</keyword>
<keyword evidence="2 10" id="KW-0240">DNA-directed RNA polymerase</keyword>
<evidence type="ECO:0000256" key="7">
    <source>
        <dbReference type="ARBA" id="ARBA00022723"/>
    </source>
</evidence>
<accession>A0A078B5U3</accession>
<keyword evidence="9" id="KW-0804">Transcription</keyword>